<feature type="region of interest" description="Disordered" evidence="1">
    <location>
        <begin position="654"/>
        <end position="708"/>
    </location>
</feature>
<protein>
    <submittedName>
        <fullName evidence="3">Uncharacterized protein</fullName>
    </submittedName>
</protein>
<reference evidence="3 4" key="1">
    <citation type="submission" date="2022-09" db="EMBL/GenBank/DDBJ databases">
        <authorList>
            <person name="Palmer J.M."/>
        </authorList>
    </citation>
    <scope>NUCLEOTIDE SEQUENCE [LARGE SCALE GENOMIC DNA]</scope>
    <source>
        <strain evidence="3 4">DSM 7382</strain>
    </source>
</reference>
<feature type="compositionally biased region" description="Low complexity" evidence="1">
    <location>
        <begin position="734"/>
        <end position="752"/>
    </location>
</feature>
<feature type="region of interest" description="Disordered" evidence="1">
    <location>
        <begin position="380"/>
        <end position="595"/>
    </location>
</feature>
<feature type="compositionally biased region" description="Polar residues" evidence="1">
    <location>
        <begin position="686"/>
        <end position="698"/>
    </location>
</feature>
<dbReference type="AlphaFoldDB" id="A0AAW0FG26"/>
<name>A0AAW0FG26_9APHY</name>
<feature type="compositionally biased region" description="Low complexity" evidence="1">
    <location>
        <begin position="663"/>
        <end position="683"/>
    </location>
</feature>
<evidence type="ECO:0000313" key="3">
    <source>
        <dbReference type="EMBL" id="KAK7679948.1"/>
    </source>
</evidence>
<dbReference type="EMBL" id="JASBNA010000053">
    <property type="protein sequence ID" value="KAK7679948.1"/>
    <property type="molecule type" value="Genomic_DNA"/>
</dbReference>
<keyword evidence="4" id="KW-1185">Reference proteome</keyword>
<feature type="compositionally biased region" description="Polar residues" evidence="1">
    <location>
        <begin position="462"/>
        <end position="472"/>
    </location>
</feature>
<dbReference type="Proteomes" id="UP001385951">
    <property type="component" value="Unassembled WGS sequence"/>
</dbReference>
<sequence>MNATGVYLSTLFAFLSPLLANPTMSQRSEYLSLFDMNMFQWDHETATRYIDSLLEQSASLSRNYPHSPFAKDTKTVAETLVKYMRKKDVILQDYRSPKNELAIEHVATRHIVGSKITLGDFYNSLGFVISIIERLDERVTPWSNEIEEVLFYGKILIRFCKLCLILHHHFFRPLDSRRLGHKDVERGGLPATACIVWGKMGPTIHAIVREEAQDGQGYMLGTSIPYPTEFSSGHLRVLLTEMRQRDVLDAIPSAADIELEPDAPYGVGPCAEQPIFTSIAMPSVPARSGSFKGIAVDILAARGLQNDGDVPYRLFKPACNVCMKVATAANLNYEDKVRDIRKLKLSVKEIQTPLQADHHVTDKPPQPLVNYSLAKKVPRARESALNTTQTAYSVHVDSARTTAPQPRRSHELSEPAPIHSSVTTPWQQKYPQAGPNNETTSNDDDDDEDAATYTSQRYYPGSLSSYAPQGSASLPPFGQTGSAPPSSRAHAHSNISQEGNVTDSGFPQRQYSNHRSRPPTRHASERHAQYRSALDGRNTVSGMSASQRPPVGYPQVTPEEHVTSTSMIRQEHSQAVEPHPPQHSRHRIRPGSLVPQPTYTDDNSLETAMDNLNIQNPQFAIPPQAHSTTNYAYPQMYPGMPTISPYPPFPQPQMHNYPAFLDPSSLPGPSTSSSPLSTQPLPGYEWSNNGYYDQSSPQGDPFATTPGTQAHATATLHQQNSPLASQWTQGHYISSSGQSQTSSSHSLSHASSNLRTRDYQDSNTRGSQQKKSSKPSNTGSSSYYTDNR</sequence>
<evidence type="ECO:0000256" key="1">
    <source>
        <dbReference type="SAM" id="MobiDB-lite"/>
    </source>
</evidence>
<organism evidence="3 4">
    <name type="scientific">Cerrena zonata</name>
    <dbReference type="NCBI Taxonomy" id="2478898"/>
    <lineage>
        <taxon>Eukaryota</taxon>
        <taxon>Fungi</taxon>
        <taxon>Dikarya</taxon>
        <taxon>Basidiomycota</taxon>
        <taxon>Agaricomycotina</taxon>
        <taxon>Agaricomycetes</taxon>
        <taxon>Polyporales</taxon>
        <taxon>Cerrenaceae</taxon>
        <taxon>Cerrena</taxon>
    </lineage>
</organism>
<feature type="region of interest" description="Disordered" evidence="1">
    <location>
        <begin position="730"/>
        <end position="788"/>
    </location>
</feature>
<feature type="chain" id="PRO_5044001719" evidence="2">
    <location>
        <begin position="21"/>
        <end position="788"/>
    </location>
</feature>
<feature type="signal peptide" evidence="2">
    <location>
        <begin position="1"/>
        <end position="20"/>
    </location>
</feature>
<feature type="compositionally biased region" description="Polar residues" evidence="1">
    <location>
        <begin position="420"/>
        <end position="436"/>
    </location>
</feature>
<evidence type="ECO:0000256" key="2">
    <source>
        <dbReference type="SAM" id="SignalP"/>
    </source>
</evidence>
<feature type="compositionally biased region" description="Polar residues" evidence="1">
    <location>
        <begin position="538"/>
        <end position="547"/>
    </location>
</feature>
<feature type="compositionally biased region" description="Polar residues" evidence="1">
    <location>
        <begin position="494"/>
        <end position="511"/>
    </location>
</feature>
<gene>
    <name evidence="3" type="ORF">QCA50_016894</name>
</gene>
<accession>A0AAW0FG26</accession>
<feature type="compositionally biased region" description="Acidic residues" evidence="1">
    <location>
        <begin position="441"/>
        <end position="450"/>
    </location>
</feature>
<proteinExistence type="predicted"/>
<comment type="caution">
    <text evidence="3">The sequence shown here is derived from an EMBL/GenBank/DDBJ whole genome shotgun (WGS) entry which is preliminary data.</text>
</comment>
<evidence type="ECO:0000313" key="4">
    <source>
        <dbReference type="Proteomes" id="UP001385951"/>
    </source>
</evidence>
<keyword evidence="2" id="KW-0732">Signal</keyword>